<reference evidence="1" key="1">
    <citation type="submission" date="2015-07" db="EMBL/GenBank/DDBJ databases">
        <title>MeaNS - Measles Nucleotide Surveillance Program.</title>
        <authorList>
            <person name="Tran T."/>
            <person name="Druce J."/>
        </authorList>
    </citation>
    <scope>NUCLEOTIDE SEQUENCE</scope>
    <source>
        <strain evidence="1">UCB-OBI-ISO-001</strain>
        <tissue evidence="1">Gonad</tissue>
    </source>
</reference>
<dbReference type="EMBL" id="KQ416331">
    <property type="protein sequence ID" value="KOF97373.1"/>
    <property type="molecule type" value="Genomic_DNA"/>
</dbReference>
<accession>A0A0L8I7A8</accession>
<dbReference type="AlphaFoldDB" id="A0A0L8I7A8"/>
<gene>
    <name evidence="1" type="ORF">OCBIM_22030096mg</name>
</gene>
<name>A0A0L8I7A8_OCTBM</name>
<evidence type="ECO:0000313" key="1">
    <source>
        <dbReference type="EMBL" id="KOF97373.1"/>
    </source>
</evidence>
<protein>
    <submittedName>
        <fullName evidence="1">Uncharacterized protein</fullName>
    </submittedName>
</protein>
<sequence>MLIRTRIHTRIDPHGYLRITLLILFPHTPPIKLNLYNLHPPHPYPTYSHDIHYEFSNGSYKFINKYYYYNSHISPPLSLSLSHSLSYTHRKIIYVYSYTQKQTHSTCARTNTHLHIYMHIYYYSGKKINIS</sequence>
<proteinExistence type="predicted"/>
<organism evidence="1">
    <name type="scientific">Octopus bimaculoides</name>
    <name type="common">California two-spotted octopus</name>
    <dbReference type="NCBI Taxonomy" id="37653"/>
    <lineage>
        <taxon>Eukaryota</taxon>
        <taxon>Metazoa</taxon>
        <taxon>Spiralia</taxon>
        <taxon>Lophotrochozoa</taxon>
        <taxon>Mollusca</taxon>
        <taxon>Cephalopoda</taxon>
        <taxon>Coleoidea</taxon>
        <taxon>Octopodiformes</taxon>
        <taxon>Octopoda</taxon>
        <taxon>Incirrata</taxon>
        <taxon>Octopodidae</taxon>
        <taxon>Octopus</taxon>
    </lineage>
</organism>